<keyword evidence="2 3" id="KW-0378">Hydrolase</keyword>
<dbReference type="InterPro" id="IPR002376">
    <property type="entry name" value="Formyl_transf_N"/>
</dbReference>
<feature type="active site" evidence="3">
    <location>
        <position position="238"/>
    </location>
</feature>
<dbReference type="RefSeq" id="WP_252621246.1">
    <property type="nucleotide sequence ID" value="NZ_CP099490.1"/>
</dbReference>
<dbReference type="HAMAP" id="MF_01927">
    <property type="entry name" value="PurU"/>
    <property type="match status" value="1"/>
</dbReference>
<keyword evidence="3" id="KW-0658">Purine biosynthesis</keyword>
<dbReference type="PANTHER" id="PTHR42706:SF1">
    <property type="entry name" value="FORMYLTETRAHYDROFOLATE DEFORMYLASE 2, MITOCHONDRIAL"/>
    <property type="match status" value="1"/>
</dbReference>
<evidence type="ECO:0000256" key="4">
    <source>
        <dbReference type="NCBIfam" id="TIGR00655"/>
    </source>
</evidence>
<dbReference type="InterPro" id="IPR036477">
    <property type="entry name" value="Formyl_transf_N_sf"/>
</dbReference>
<organism evidence="6 7">
    <name type="scientific">Ornithinimicrobium cryptoxanthini</name>
    <dbReference type="NCBI Taxonomy" id="2934161"/>
    <lineage>
        <taxon>Bacteria</taxon>
        <taxon>Bacillati</taxon>
        <taxon>Actinomycetota</taxon>
        <taxon>Actinomycetes</taxon>
        <taxon>Micrococcales</taxon>
        <taxon>Ornithinimicrobiaceae</taxon>
        <taxon>Ornithinimicrobium</taxon>
    </lineage>
</organism>
<dbReference type="InterPro" id="IPR045865">
    <property type="entry name" value="ACT-like_dom_sf"/>
</dbReference>
<comment type="catalytic activity">
    <reaction evidence="3">
        <text>(6R)-10-formyltetrahydrofolate + H2O = (6S)-5,6,7,8-tetrahydrofolate + formate + H(+)</text>
        <dbReference type="Rhea" id="RHEA:19833"/>
        <dbReference type="ChEBI" id="CHEBI:15377"/>
        <dbReference type="ChEBI" id="CHEBI:15378"/>
        <dbReference type="ChEBI" id="CHEBI:15740"/>
        <dbReference type="ChEBI" id="CHEBI:57453"/>
        <dbReference type="ChEBI" id="CHEBI:195366"/>
        <dbReference type="EC" id="3.5.1.10"/>
    </reaction>
</comment>
<dbReference type="CDD" id="cd08648">
    <property type="entry name" value="FMT_core_Formyl-FH4-Hydrolase_C"/>
    <property type="match status" value="1"/>
</dbReference>
<dbReference type="SUPFAM" id="SSF53328">
    <property type="entry name" value="Formyltransferase"/>
    <property type="match status" value="1"/>
</dbReference>
<comment type="pathway">
    <text evidence="3">Purine metabolism; IMP biosynthesis via de novo pathway; formate from 10-formyl-5,6,7,8-tetrahydrofolate: step 1/1.</text>
</comment>
<dbReference type="EMBL" id="CP099490">
    <property type="protein sequence ID" value="USQ76542.1"/>
    <property type="molecule type" value="Genomic_DNA"/>
</dbReference>
<dbReference type="Pfam" id="PF00551">
    <property type="entry name" value="Formyl_trans_N"/>
    <property type="match status" value="1"/>
</dbReference>
<comment type="similarity">
    <text evidence="3">Belongs to the PurU family.</text>
</comment>
<evidence type="ECO:0000313" key="7">
    <source>
        <dbReference type="Proteomes" id="UP001056535"/>
    </source>
</evidence>
<dbReference type="Gene3D" id="3.40.50.170">
    <property type="entry name" value="Formyl transferase, N-terminal domain"/>
    <property type="match status" value="1"/>
</dbReference>
<evidence type="ECO:0000256" key="2">
    <source>
        <dbReference type="ARBA" id="ARBA00022801"/>
    </source>
</evidence>
<proteinExistence type="inferred from homology"/>
<dbReference type="NCBIfam" id="NF004684">
    <property type="entry name" value="PRK06027.1"/>
    <property type="match status" value="1"/>
</dbReference>
<dbReference type="InterPro" id="IPR002912">
    <property type="entry name" value="ACT_dom"/>
</dbReference>
<dbReference type="GO" id="GO:0008864">
    <property type="term" value="F:formyltetrahydrofolate deformylase activity"/>
    <property type="evidence" value="ECO:0007669"/>
    <property type="project" value="UniProtKB-EC"/>
</dbReference>
<comment type="function">
    <text evidence="3">Catalyzes the hydrolysis of 10-formyltetrahydrofolate (formyl-FH4) to formate and tetrahydrofolate (FH4).</text>
</comment>
<evidence type="ECO:0000313" key="6">
    <source>
        <dbReference type="EMBL" id="USQ76542.1"/>
    </source>
</evidence>
<feature type="domain" description="ACT" evidence="5">
    <location>
        <begin position="16"/>
        <end position="96"/>
    </location>
</feature>
<dbReference type="PIRSF" id="PIRSF036480">
    <property type="entry name" value="FormyFH4_hydr"/>
    <property type="match status" value="1"/>
</dbReference>
<name>A0ABY4YK79_9MICO</name>
<dbReference type="Proteomes" id="UP001056535">
    <property type="component" value="Chromosome"/>
</dbReference>
<keyword evidence="7" id="KW-1185">Reference proteome</keyword>
<dbReference type="InterPro" id="IPR044074">
    <property type="entry name" value="PurU_ACT"/>
</dbReference>
<sequence length="294" mass="33201">MTEVQQPRVEPGREFVLTVSCQDRRGVVHAVAGVMMQQQLTIIDSQQFGDPSTGEFHLRMHLRREGEPLARVELEAALAPTVQEFGMQWGLKDRSQQHRILVMVSRQGHVLNDLLFRTRTGLMNVEIPVIVSNHEDFRALAEWHGIPFHHVPVTSESKPGAEERLRELVAEHAIDTIVLARYMQVLSTGLCAQFPGRIINIHHSLLPSFKGAKPYTQAHDRGVKVIGATAHYVTADLDEGPIIEQDFRRVDHRMTPGQLASVGQELEAMALARAVRWHAEHRVVLRGRRTVVFD</sequence>
<reference evidence="6" key="1">
    <citation type="submission" date="2022-06" db="EMBL/GenBank/DDBJ databases">
        <title>Ornithinimicrobium JY.X270.</title>
        <authorList>
            <person name="Huang Y."/>
        </authorList>
    </citation>
    <scope>NUCLEOTIDE SEQUENCE</scope>
    <source>
        <strain evidence="6">JY.X270</strain>
    </source>
</reference>
<accession>A0ABY4YK79</accession>
<evidence type="ECO:0000259" key="5">
    <source>
        <dbReference type="PROSITE" id="PS51671"/>
    </source>
</evidence>
<dbReference type="Gene3D" id="3.30.70.260">
    <property type="match status" value="1"/>
</dbReference>
<dbReference type="CDD" id="cd04875">
    <property type="entry name" value="ACT_F4HF-DF"/>
    <property type="match status" value="1"/>
</dbReference>
<dbReference type="PROSITE" id="PS51671">
    <property type="entry name" value="ACT"/>
    <property type="match status" value="1"/>
</dbReference>
<protein>
    <recommendedName>
        <fullName evidence="3 4">Formyltetrahydrofolate deformylase</fullName>
        <ecNumber evidence="3 4">3.5.1.10</ecNumber>
    </recommendedName>
    <alternativeName>
        <fullName evidence="3">Formyl-FH(4) hydrolase</fullName>
    </alternativeName>
</protein>
<gene>
    <name evidence="3 6" type="primary">purU</name>
    <name evidence="6" type="ORF">NF557_01000</name>
</gene>
<dbReference type="EC" id="3.5.1.10" evidence="3 4"/>
<keyword evidence="1 3" id="KW-0554">One-carbon metabolism</keyword>
<dbReference type="PRINTS" id="PR01575">
    <property type="entry name" value="FFH4HYDRLASE"/>
</dbReference>
<dbReference type="InterPro" id="IPR041729">
    <property type="entry name" value="Formyl-FH4-Hydrolase_C"/>
</dbReference>
<dbReference type="NCBIfam" id="TIGR00655">
    <property type="entry name" value="PurU"/>
    <property type="match status" value="1"/>
</dbReference>
<evidence type="ECO:0000256" key="1">
    <source>
        <dbReference type="ARBA" id="ARBA00022563"/>
    </source>
</evidence>
<evidence type="ECO:0000256" key="3">
    <source>
        <dbReference type="HAMAP-Rule" id="MF_01927"/>
    </source>
</evidence>
<dbReference type="InterPro" id="IPR004810">
    <property type="entry name" value="PurU"/>
</dbReference>
<dbReference type="PANTHER" id="PTHR42706">
    <property type="entry name" value="FORMYLTETRAHYDROFOLATE DEFORMYLASE"/>
    <property type="match status" value="1"/>
</dbReference>
<dbReference type="SUPFAM" id="SSF55021">
    <property type="entry name" value="ACT-like"/>
    <property type="match status" value="1"/>
</dbReference>